<accession>A0A2Z2KBR4</accession>
<evidence type="ECO:0000256" key="2">
    <source>
        <dbReference type="ARBA" id="ARBA00022741"/>
    </source>
</evidence>
<dbReference type="PANTHER" id="PTHR42788:SF2">
    <property type="entry name" value="ABC TRANSPORTER ATP-BINDING PROTEIN"/>
    <property type="match status" value="1"/>
</dbReference>
<dbReference type="PROSITE" id="PS50893">
    <property type="entry name" value="ABC_TRANSPORTER_2"/>
    <property type="match status" value="1"/>
</dbReference>
<dbReference type="PROSITE" id="PS00211">
    <property type="entry name" value="ABC_TRANSPORTER_1"/>
    <property type="match status" value="1"/>
</dbReference>
<dbReference type="InterPro" id="IPR003593">
    <property type="entry name" value="AAA+_ATPase"/>
</dbReference>
<dbReference type="InterPro" id="IPR027417">
    <property type="entry name" value="P-loop_NTPase"/>
</dbReference>
<dbReference type="PANTHER" id="PTHR42788">
    <property type="entry name" value="TAURINE IMPORT ATP-BINDING PROTEIN-RELATED"/>
    <property type="match status" value="1"/>
</dbReference>
<evidence type="ECO:0000256" key="3">
    <source>
        <dbReference type="ARBA" id="ARBA00022840"/>
    </source>
</evidence>
<dbReference type="AlphaFoldDB" id="A0A2Z2KBR4"/>
<organism evidence="5 6">
    <name type="scientific">Paenibacillus donghaensis</name>
    <dbReference type="NCBI Taxonomy" id="414771"/>
    <lineage>
        <taxon>Bacteria</taxon>
        <taxon>Bacillati</taxon>
        <taxon>Bacillota</taxon>
        <taxon>Bacilli</taxon>
        <taxon>Bacillales</taxon>
        <taxon>Paenibacillaceae</taxon>
        <taxon>Paenibacillus</taxon>
    </lineage>
</organism>
<keyword evidence="6" id="KW-1185">Reference proteome</keyword>
<dbReference type="GO" id="GO:0005524">
    <property type="term" value="F:ATP binding"/>
    <property type="evidence" value="ECO:0007669"/>
    <property type="project" value="UniProtKB-KW"/>
</dbReference>
<dbReference type="GO" id="GO:0016887">
    <property type="term" value="F:ATP hydrolysis activity"/>
    <property type="evidence" value="ECO:0007669"/>
    <property type="project" value="InterPro"/>
</dbReference>
<protein>
    <submittedName>
        <fullName evidence="5">ABC transporter ATP-binding protein</fullName>
    </submittedName>
</protein>
<dbReference type="SMART" id="SM00382">
    <property type="entry name" value="AAA"/>
    <property type="match status" value="1"/>
</dbReference>
<dbReference type="Proteomes" id="UP000249890">
    <property type="component" value="Chromosome"/>
</dbReference>
<keyword evidence="2" id="KW-0547">Nucleotide-binding</keyword>
<evidence type="ECO:0000313" key="6">
    <source>
        <dbReference type="Proteomes" id="UP000249890"/>
    </source>
</evidence>
<name>A0A2Z2KBR4_9BACL</name>
<feature type="domain" description="ABC transporter" evidence="4">
    <location>
        <begin position="19"/>
        <end position="253"/>
    </location>
</feature>
<dbReference type="InterPro" id="IPR050166">
    <property type="entry name" value="ABC_transporter_ATP-bind"/>
</dbReference>
<keyword evidence="1" id="KW-0813">Transport</keyword>
<dbReference type="RefSeq" id="WP_087915148.1">
    <property type="nucleotide sequence ID" value="NZ_CP021780.1"/>
</dbReference>
<dbReference type="InterPro" id="IPR017871">
    <property type="entry name" value="ABC_transporter-like_CS"/>
</dbReference>
<keyword evidence="3 5" id="KW-0067">ATP-binding</keyword>
<dbReference type="InterPro" id="IPR003439">
    <property type="entry name" value="ABC_transporter-like_ATP-bd"/>
</dbReference>
<dbReference type="SUPFAM" id="SSF52540">
    <property type="entry name" value="P-loop containing nucleoside triphosphate hydrolases"/>
    <property type="match status" value="1"/>
</dbReference>
<evidence type="ECO:0000256" key="1">
    <source>
        <dbReference type="ARBA" id="ARBA00022448"/>
    </source>
</evidence>
<dbReference type="CDD" id="cd03293">
    <property type="entry name" value="ABC_NrtD_SsuB_transporters"/>
    <property type="match status" value="1"/>
</dbReference>
<evidence type="ECO:0000313" key="5">
    <source>
        <dbReference type="EMBL" id="ASA21135.1"/>
    </source>
</evidence>
<dbReference type="KEGG" id="pdh:B9T62_10255"/>
<dbReference type="Pfam" id="PF00005">
    <property type="entry name" value="ABC_tran"/>
    <property type="match status" value="1"/>
</dbReference>
<evidence type="ECO:0000259" key="4">
    <source>
        <dbReference type="PROSITE" id="PS50893"/>
    </source>
</evidence>
<gene>
    <name evidence="5" type="ORF">B9T62_10255</name>
</gene>
<sequence>MERNEIQATKEGLRITELLSIQHLAYSFPGPVRTPVFSNLSMKVRRGEFISVVGASGCGKSTLFRMIAGLLEPGSGEIRLALDGGTPGPQRLGKVAYMPQQDLLLPWRTALDNCLLPLTLSRRNNKQEDAARVSEMLRQFGLAGYEAAYPRELSGGMRQRVAFIRTLVTGSELMLLDEPFGALDALTKRELHRWLLDLWGSLNKTVLFITHDLEEALLLSDRIYLMAAGPEKDLEELTVELPRPRTHTMNYEPRFIELRAQLERRLYESKII</sequence>
<dbReference type="EMBL" id="CP021780">
    <property type="protein sequence ID" value="ASA21135.1"/>
    <property type="molecule type" value="Genomic_DNA"/>
</dbReference>
<reference evidence="5 6" key="1">
    <citation type="submission" date="2017-06" db="EMBL/GenBank/DDBJ databases">
        <title>Complete genome sequence of Paenibacillus donghaensis KCTC 13049T isolated from East Sea sediment, South Korea.</title>
        <authorList>
            <person name="Jung B.K."/>
            <person name="Hong S.-J."/>
            <person name="Shin J.-H."/>
        </authorList>
    </citation>
    <scope>NUCLEOTIDE SEQUENCE [LARGE SCALE GENOMIC DNA]</scope>
    <source>
        <strain evidence="5 6">KCTC 13049</strain>
    </source>
</reference>
<dbReference type="Gene3D" id="3.40.50.300">
    <property type="entry name" value="P-loop containing nucleotide triphosphate hydrolases"/>
    <property type="match status" value="1"/>
</dbReference>
<dbReference type="OrthoDB" id="18967at2"/>
<proteinExistence type="predicted"/>